<dbReference type="Proteomes" id="UP000664940">
    <property type="component" value="Unassembled WGS sequence"/>
</dbReference>
<dbReference type="EMBL" id="JABVXQ010000003">
    <property type="protein sequence ID" value="KAF6119917.1"/>
    <property type="molecule type" value="Genomic_DNA"/>
</dbReference>
<proteinExistence type="predicted"/>
<reference evidence="1 2" key="1">
    <citation type="journal article" date="2020" name="Nature">
        <title>Six reference-quality genomes reveal evolution of bat adaptations.</title>
        <authorList>
            <person name="Jebb D."/>
            <person name="Huang Z."/>
            <person name="Pippel M."/>
            <person name="Hughes G.M."/>
            <person name="Lavrichenko K."/>
            <person name="Devanna P."/>
            <person name="Winkler S."/>
            <person name="Jermiin L.S."/>
            <person name="Skirmuntt E.C."/>
            <person name="Katzourakis A."/>
            <person name="Burkitt-Gray L."/>
            <person name="Ray D.A."/>
            <person name="Sullivan K.A.M."/>
            <person name="Roscito J.G."/>
            <person name="Kirilenko B.M."/>
            <person name="Davalos L.M."/>
            <person name="Corthals A.P."/>
            <person name="Power M.L."/>
            <person name="Jones G."/>
            <person name="Ransome R.D."/>
            <person name="Dechmann D.K.N."/>
            <person name="Locatelli A.G."/>
            <person name="Puechmaille S.J."/>
            <person name="Fedrigo O."/>
            <person name="Jarvis E.D."/>
            <person name="Hiller M."/>
            <person name="Vernes S.C."/>
            <person name="Myers E.W."/>
            <person name="Teeling E.C."/>
        </authorList>
    </citation>
    <scope>NUCLEOTIDE SEQUENCE [LARGE SCALE GENOMIC DNA]</scope>
    <source>
        <strain evidence="1">Bat1K_MPI-CBG_1</strain>
    </source>
</reference>
<organism evidence="1 2">
    <name type="scientific">Phyllostomus discolor</name>
    <name type="common">pale spear-nosed bat</name>
    <dbReference type="NCBI Taxonomy" id="89673"/>
    <lineage>
        <taxon>Eukaryota</taxon>
        <taxon>Metazoa</taxon>
        <taxon>Chordata</taxon>
        <taxon>Craniata</taxon>
        <taxon>Vertebrata</taxon>
        <taxon>Euteleostomi</taxon>
        <taxon>Mammalia</taxon>
        <taxon>Eutheria</taxon>
        <taxon>Laurasiatheria</taxon>
        <taxon>Chiroptera</taxon>
        <taxon>Yangochiroptera</taxon>
        <taxon>Phyllostomidae</taxon>
        <taxon>Phyllostominae</taxon>
        <taxon>Phyllostomus</taxon>
    </lineage>
</organism>
<evidence type="ECO:0000313" key="2">
    <source>
        <dbReference type="Proteomes" id="UP000664940"/>
    </source>
</evidence>
<accession>A0A834EMT4</accession>
<gene>
    <name evidence="1" type="ORF">HJG60_010296</name>
</gene>
<comment type="caution">
    <text evidence="1">The sequence shown here is derived from an EMBL/GenBank/DDBJ whole genome shotgun (WGS) entry which is preliminary data.</text>
</comment>
<name>A0A834EMT4_9CHIR</name>
<dbReference type="AlphaFoldDB" id="A0A834EMT4"/>
<protein>
    <submittedName>
        <fullName evidence="1">Uncharacterized protein</fullName>
    </submittedName>
</protein>
<sequence>MQLLSGRAGTPTQANLTLKPMIFLSSHCPQLMLGAGIQRHRILLAGSLGGKGGGLAMSPDIMWEGLCHDQLRGCGAQGRNALKHVLLNGRGSVCCVSCCILYPVQSLECLHLQCGFDDCVREEETQGPRTGGRLIKEDSSDEFPFGWALKDELGACHVEKRAKASQAHAEE</sequence>
<evidence type="ECO:0000313" key="1">
    <source>
        <dbReference type="EMBL" id="KAF6119917.1"/>
    </source>
</evidence>